<evidence type="ECO:0000313" key="10">
    <source>
        <dbReference type="Proteomes" id="UP000693970"/>
    </source>
</evidence>
<dbReference type="InterPro" id="IPR001789">
    <property type="entry name" value="Sig_transdc_resp-reg_receiver"/>
</dbReference>
<dbReference type="EC" id="2.7.13.3" evidence="2"/>
<proteinExistence type="predicted"/>
<dbReference type="Pfam" id="PF00512">
    <property type="entry name" value="HisKA"/>
    <property type="match status" value="1"/>
</dbReference>
<keyword evidence="5" id="KW-0418">Kinase</keyword>
<dbReference type="GO" id="GO:0005886">
    <property type="term" value="C:plasma membrane"/>
    <property type="evidence" value="ECO:0007669"/>
    <property type="project" value="TreeGrafter"/>
</dbReference>
<dbReference type="SMART" id="SM00448">
    <property type="entry name" value="REC"/>
    <property type="match status" value="1"/>
</dbReference>
<reference evidence="9" key="1">
    <citation type="journal article" date="2021" name="Sci. Rep.">
        <title>Diploid genomic architecture of Nitzschia inconspicua, an elite biomass production diatom.</title>
        <authorList>
            <person name="Oliver A."/>
            <person name="Podell S."/>
            <person name="Pinowska A."/>
            <person name="Traller J.C."/>
            <person name="Smith S.R."/>
            <person name="McClure R."/>
            <person name="Beliaev A."/>
            <person name="Bohutskyi P."/>
            <person name="Hill E.A."/>
            <person name="Rabines A."/>
            <person name="Zheng H."/>
            <person name="Allen L.Z."/>
            <person name="Kuo A."/>
            <person name="Grigoriev I.V."/>
            <person name="Allen A.E."/>
            <person name="Hazlebeck D."/>
            <person name="Allen E.E."/>
        </authorList>
    </citation>
    <scope>NUCLEOTIDE SEQUENCE</scope>
    <source>
        <strain evidence="9">Hildebrandi</strain>
    </source>
</reference>
<sequence length="901" mass="101129">MARSMGNRSLSVTADCDYHTLISDCRMSLSTQDKHSNASTTRLLPLYDPMRVVTAYQLQAFELLDTTPVWVFDFIERKNRWANAAGLKLWDSPSLQEFVDRDVTDMSETAFLRTQKCYDRTTLGRKVQEQWTFYPKGKAKTVAVTVTAMRMSEEEDHCSMIIFGTVIKILGPNRHKVTNGSLTASETTEATATRCCPGRCETISEKEDFNTIHKGDANDDEEIVQPKSSKYLIFPDSMQALPSSIGQVSLHDSNGEYQDCAPQQNSEQKDEDCDFFLQSSPLYQENFREAVILRYLPTAVCMFDTEGRAIYENPASYLPEESNSEDCLSGSRMHVAEAKEVGREESKNSDNGGDRDEEVVRLSFGDENSFLRRFVDPTLASIILDKMRDESKSFTSLNIEAELHTSQRGKTQWSAIQLRKTLDPVTGKPVFLFSSLDRSDAIEAEKERKARMEESEFLAIMAHEIRTPLHQVIGFIDLLEGNCASKSSPEKEVSVMNPEYAEPDDSIKQPNPCNLSDEQRGYVKLLRSSATQLMTVINDILDYSKLEAGKMKIECIPFEPMSVVKGSMAAMRESCKEKGLGLTLDYGESQYEIGTGSPFSSRKEYSIIPFRMLGDPNRLRQVLLNLLSNAIKFTLVGGIHVQVSSYMTGNAEVDHVRWIRFVVTDTGSGISEANQATVFQKYQQANVSDARIFGGTGLGLTICQSLVHKMGGTIGVDSQLGVGSSFWFSLPIKTSNAAEEVLKREIEEKDHDIFHAPMNILVVEDNKINQKLMADMLKRMGHHAMIVGNGEEAISVIKNMQKSDHSSGDECDCCRPTYHSFFDAILMDIQMPIMDGLEATRRLRHMGYTNLLILGLTASQKRTDFEDLGFDDWLPKPIPMKELKLKLRHAQKQSMGKGNST</sequence>
<dbReference type="EMBL" id="JAGRRH010000021">
    <property type="protein sequence ID" value="KAG7345878.1"/>
    <property type="molecule type" value="Genomic_DNA"/>
</dbReference>
<dbReference type="SMART" id="SM00388">
    <property type="entry name" value="HisKA"/>
    <property type="match status" value="1"/>
</dbReference>
<dbReference type="PANTHER" id="PTHR43047:SF68">
    <property type="entry name" value="HISTIDINE KINASE 5"/>
    <property type="match status" value="1"/>
</dbReference>
<keyword evidence="10" id="KW-1185">Reference proteome</keyword>
<feature type="domain" description="Histidine kinase" evidence="7">
    <location>
        <begin position="460"/>
        <end position="734"/>
    </location>
</feature>
<evidence type="ECO:0000313" key="9">
    <source>
        <dbReference type="EMBL" id="KAG7345878.1"/>
    </source>
</evidence>
<name>A0A9K3KLI0_9STRA</name>
<dbReference type="GO" id="GO:0000155">
    <property type="term" value="F:phosphorelay sensor kinase activity"/>
    <property type="evidence" value="ECO:0007669"/>
    <property type="project" value="InterPro"/>
</dbReference>
<dbReference type="PROSITE" id="PS50110">
    <property type="entry name" value="RESPONSE_REGULATORY"/>
    <property type="match status" value="1"/>
</dbReference>
<dbReference type="PROSITE" id="PS50109">
    <property type="entry name" value="HIS_KIN"/>
    <property type="match status" value="1"/>
</dbReference>
<feature type="modified residue" description="4-aspartylphosphate" evidence="6">
    <location>
        <position position="828"/>
    </location>
</feature>
<dbReference type="SMART" id="SM00387">
    <property type="entry name" value="HATPase_c"/>
    <property type="match status" value="1"/>
</dbReference>
<dbReference type="InterPro" id="IPR003661">
    <property type="entry name" value="HisK_dim/P_dom"/>
</dbReference>
<evidence type="ECO:0000256" key="4">
    <source>
        <dbReference type="ARBA" id="ARBA00022679"/>
    </source>
</evidence>
<evidence type="ECO:0000256" key="6">
    <source>
        <dbReference type="PROSITE-ProRule" id="PRU00169"/>
    </source>
</evidence>
<keyword evidence="3 6" id="KW-0597">Phosphoprotein</keyword>
<dbReference type="AlphaFoldDB" id="A0A9K3KLI0"/>
<protein>
    <recommendedName>
        <fullName evidence="2">histidine kinase</fullName>
        <ecNumber evidence="2">2.7.13.3</ecNumber>
    </recommendedName>
</protein>
<evidence type="ECO:0000259" key="7">
    <source>
        <dbReference type="PROSITE" id="PS50109"/>
    </source>
</evidence>
<evidence type="ECO:0000256" key="1">
    <source>
        <dbReference type="ARBA" id="ARBA00000085"/>
    </source>
</evidence>
<dbReference type="Pfam" id="PF00072">
    <property type="entry name" value="Response_reg"/>
    <property type="match status" value="1"/>
</dbReference>
<dbReference type="PANTHER" id="PTHR43047">
    <property type="entry name" value="TWO-COMPONENT HISTIDINE PROTEIN KINASE"/>
    <property type="match status" value="1"/>
</dbReference>
<dbReference type="Proteomes" id="UP000693970">
    <property type="component" value="Unassembled WGS sequence"/>
</dbReference>
<organism evidence="9 10">
    <name type="scientific">Nitzschia inconspicua</name>
    <dbReference type="NCBI Taxonomy" id="303405"/>
    <lineage>
        <taxon>Eukaryota</taxon>
        <taxon>Sar</taxon>
        <taxon>Stramenopiles</taxon>
        <taxon>Ochrophyta</taxon>
        <taxon>Bacillariophyta</taxon>
        <taxon>Bacillariophyceae</taxon>
        <taxon>Bacillariophycidae</taxon>
        <taxon>Bacillariales</taxon>
        <taxon>Bacillariaceae</taxon>
        <taxon>Nitzschia</taxon>
    </lineage>
</organism>
<gene>
    <name evidence="9" type="ORF">IV203_004945</name>
</gene>
<dbReference type="CDD" id="cd17546">
    <property type="entry name" value="REC_hyHK_CKI1_RcsC-like"/>
    <property type="match status" value="1"/>
</dbReference>
<dbReference type="Pfam" id="PF02518">
    <property type="entry name" value="HATPase_c"/>
    <property type="match status" value="1"/>
</dbReference>
<comment type="catalytic activity">
    <reaction evidence="1">
        <text>ATP + protein L-histidine = ADP + protein N-phospho-L-histidine.</text>
        <dbReference type="EC" id="2.7.13.3"/>
    </reaction>
</comment>
<dbReference type="InterPro" id="IPR005467">
    <property type="entry name" value="His_kinase_dom"/>
</dbReference>
<reference evidence="9" key="2">
    <citation type="submission" date="2021-04" db="EMBL/GenBank/DDBJ databases">
        <authorList>
            <person name="Podell S."/>
        </authorList>
    </citation>
    <scope>NUCLEOTIDE SEQUENCE</scope>
    <source>
        <strain evidence="9">Hildebrandi</strain>
    </source>
</reference>
<dbReference type="InterPro" id="IPR003594">
    <property type="entry name" value="HATPase_dom"/>
</dbReference>
<evidence type="ECO:0000256" key="2">
    <source>
        <dbReference type="ARBA" id="ARBA00012438"/>
    </source>
</evidence>
<dbReference type="GO" id="GO:0009927">
    <property type="term" value="F:histidine phosphotransfer kinase activity"/>
    <property type="evidence" value="ECO:0007669"/>
    <property type="project" value="TreeGrafter"/>
</dbReference>
<accession>A0A9K3KLI0</accession>
<dbReference type="OrthoDB" id="43082at2759"/>
<dbReference type="CDD" id="cd16922">
    <property type="entry name" value="HATPase_EvgS-ArcB-TorS-like"/>
    <property type="match status" value="1"/>
</dbReference>
<feature type="domain" description="Response regulatory" evidence="8">
    <location>
        <begin position="759"/>
        <end position="891"/>
    </location>
</feature>
<evidence type="ECO:0000256" key="3">
    <source>
        <dbReference type="ARBA" id="ARBA00022553"/>
    </source>
</evidence>
<dbReference type="FunFam" id="3.30.565.10:FF:000010">
    <property type="entry name" value="Sensor histidine kinase RcsC"/>
    <property type="match status" value="1"/>
</dbReference>
<evidence type="ECO:0000259" key="8">
    <source>
        <dbReference type="PROSITE" id="PS50110"/>
    </source>
</evidence>
<evidence type="ECO:0000256" key="5">
    <source>
        <dbReference type="ARBA" id="ARBA00022777"/>
    </source>
</evidence>
<comment type="caution">
    <text evidence="9">The sequence shown here is derived from an EMBL/GenBank/DDBJ whole genome shotgun (WGS) entry which is preliminary data.</text>
</comment>
<dbReference type="CDD" id="cd00082">
    <property type="entry name" value="HisKA"/>
    <property type="match status" value="1"/>
</dbReference>
<keyword evidence="4" id="KW-0808">Transferase</keyword>